<evidence type="ECO:0000256" key="1">
    <source>
        <dbReference type="SAM" id="MobiDB-lite"/>
    </source>
</evidence>
<name>A0A8J7WF72_9RHOB</name>
<feature type="compositionally biased region" description="Low complexity" evidence="1">
    <location>
        <begin position="218"/>
        <end position="236"/>
    </location>
</feature>
<dbReference type="AlphaFoldDB" id="A0A8J7WF72"/>
<dbReference type="RefSeq" id="WP_212537671.1">
    <property type="nucleotide sequence ID" value="NZ_JAGTUU010000007.1"/>
</dbReference>
<proteinExistence type="predicted"/>
<keyword evidence="3" id="KW-1185">Reference proteome</keyword>
<evidence type="ECO:0000313" key="3">
    <source>
        <dbReference type="Proteomes" id="UP000681356"/>
    </source>
</evidence>
<feature type="region of interest" description="Disordered" evidence="1">
    <location>
        <begin position="218"/>
        <end position="248"/>
    </location>
</feature>
<dbReference type="PROSITE" id="PS51257">
    <property type="entry name" value="PROKAR_LIPOPROTEIN"/>
    <property type="match status" value="1"/>
</dbReference>
<reference evidence="2" key="1">
    <citation type="submission" date="2021-04" db="EMBL/GenBank/DDBJ databases">
        <authorList>
            <person name="Yoon J."/>
        </authorList>
    </citation>
    <scope>NUCLEOTIDE SEQUENCE</scope>
    <source>
        <strain evidence="2">KMU-90</strain>
    </source>
</reference>
<dbReference type="EMBL" id="JAGTUU010000007">
    <property type="protein sequence ID" value="MBS0125697.1"/>
    <property type="molecule type" value="Genomic_DNA"/>
</dbReference>
<dbReference type="Proteomes" id="UP000681356">
    <property type="component" value="Unassembled WGS sequence"/>
</dbReference>
<evidence type="ECO:0000313" key="2">
    <source>
        <dbReference type="EMBL" id="MBS0125697.1"/>
    </source>
</evidence>
<sequence>MTGLGRILGAGCLVLAGCAGVVSDSGSDSAQSGGGGLFAALAAPAAGAEGAAQDDTATRPRMPRPLARVRMARGTVVVTPPPGYCIDPITAQAQRGFAVIASCRILTGGAVATQVPPMIVTVALGPRGTAEDLPSPQALADALGEPIVSGQSGKDMVTAHLAGGGGEVLPGGDSRHWRGAFVQSGHLVGLALYAPAGSDLAGAEGGVMLDRVRASIASGSGGAAPPKAADAGSPPGLLGRLFNRQDLP</sequence>
<gene>
    <name evidence="2" type="ORF">KB874_16570</name>
</gene>
<comment type="caution">
    <text evidence="2">The sequence shown here is derived from an EMBL/GenBank/DDBJ whole genome shotgun (WGS) entry which is preliminary data.</text>
</comment>
<accession>A0A8J7WF72</accession>
<protein>
    <submittedName>
        <fullName evidence="2">Dihydroxy-acid dehydratase</fullName>
    </submittedName>
</protein>
<organism evidence="2 3">
    <name type="scientific">Thetidibacter halocola</name>
    <dbReference type="NCBI Taxonomy" id="2827239"/>
    <lineage>
        <taxon>Bacteria</taxon>
        <taxon>Pseudomonadati</taxon>
        <taxon>Pseudomonadota</taxon>
        <taxon>Alphaproteobacteria</taxon>
        <taxon>Rhodobacterales</taxon>
        <taxon>Roseobacteraceae</taxon>
        <taxon>Thetidibacter</taxon>
    </lineage>
</organism>